<dbReference type="AlphaFoldDB" id="A0A1I7NUN3"/>
<reference evidence="1 2" key="1">
    <citation type="submission" date="2016-10" db="EMBL/GenBank/DDBJ databases">
        <authorList>
            <person name="de Groot N.N."/>
        </authorList>
    </citation>
    <scope>NUCLEOTIDE SEQUENCE [LARGE SCALE GENOMIC DNA]</scope>
    <source>
        <strain evidence="1 2">IPL20</strain>
    </source>
</reference>
<organism evidence="1 2">
    <name type="scientific">Devosia crocina</name>
    <dbReference type="NCBI Taxonomy" id="429728"/>
    <lineage>
        <taxon>Bacteria</taxon>
        <taxon>Pseudomonadati</taxon>
        <taxon>Pseudomonadota</taxon>
        <taxon>Alphaproteobacteria</taxon>
        <taxon>Hyphomicrobiales</taxon>
        <taxon>Devosiaceae</taxon>
        <taxon>Devosia</taxon>
    </lineage>
</organism>
<protein>
    <submittedName>
        <fullName evidence="1">Uncharacterized protein</fullName>
    </submittedName>
</protein>
<name>A0A1I7NUN3_9HYPH</name>
<keyword evidence="2" id="KW-1185">Reference proteome</keyword>
<dbReference type="Proteomes" id="UP000199074">
    <property type="component" value="Unassembled WGS sequence"/>
</dbReference>
<evidence type="ECO:0000313" key="2">
    <source>
        <dbReference type="Proteomes" id="UP000199074"/>
    </source>
</evidence>
<proteinExistence type="predicted"/>
<gene>
    <name evidence="1" type="ORF">SAMN05216456_3305</name>
</gene>
<evidence type="ECO:0000313" key="1">
    <source>
        <dbReference type="EMBL" id="SFV38298.1"/>
    </source>
</evidence>
<dbReference type="EMBL" id="FPCK01000004">
    <property type="protein sequence ID" value="SFV38298.1"/>
    <property type="molecule type" value="Genomic_DNA"/>
</dbReference>
<accession>A0A1I7NUN3</accession>
<sequence length="38" mass="3963">MTLIVAFVLAVFATFAVALGYAQIQTRGLVAPGARPLD</sequence>